<evidence type="ECO:0000256" key="1">
    <source>
        <dbReference type="ARBA" id="ARBA00005854"/>
    </source>
</evidence>
<organism evidence="5 6">
    <name type="scientific">Vreelandella sulfidaeris</name>
    <dbReference type="NCBI Taxonomy" id="115553"/>
    <lineage>
        <taxon>Bacteria</taxon>
        <taxon>Pseudomonadati</taxon>
        <taxon>Pseudomonadota</taxon>
        <taxon>Gammaproteobacteria</taxon>
        <taxon>Oceanospirillales</taxon>
        <taxon>Halomonadaceae</taxon>
        <taxon>Vreelandella</taxon>
    </lineage>
</organism>
<evidence type="ECO:0000256" key="2">
    <source>
        <dbReference type="ARBA" id="ARBA00023002"/>
    </source>
</evidence>
<proteinExistence type="inferred from homology"/>
<protein>
    <recommendedName>
        <fullName evidence="4">D-isomer specific 2-hydroxyacid dehydrogenase NAD-binding domain-containing protein</fullName>
    </recommendedName>
</protein>
<dbReference type="PROSITE" id="PS00671">
    <property type="entry name" value="D_2_HYDROXYACID_DH_3"/>
    <property type="match status" value="1"/>
</dbReference>
<dbReference type="InterPro" id="IPR036291">
    <property type="entry name" value="NAD(P)-bd_dom_sf"/>
</dbReference>
<keyword evidence="3" id="KW-0520">NAD</keyword>
<name>A0A455UKJ3_9GAMM</name>
<dbReference type="EMBL" id="AP019514">
    <property type="protein sequence ID" value="BBI64868.1"/>
    <property type="molecule type" value="Genomic_DNA"/>
</dbReference>
<dbReference type="InterPro" id="IPR050418">
    <property type="entry name" value="D-iso_2-hydroxyacid_DH_PdxB"/>
</dbReference>
<gene>
    <name evidence="5" type="ORF">HSBAA_61740</name>
</gene>
<sequence>MLALMPADSYVINTSRGGLIDEAALLAALESGHIAGAGLDTFEQEPPLDVNVLAASERVILTPHIAGVTKEAGKRVGELAVSGIVDFLAGETLPKARLANTLARANHL</sequence>
<dbReference type="SUPFAM" id="SSF51735">
    <property type="entry name" value="NAD(P)-binding Rossmann-fold domains"/>
    <property type="match status" value="1"/>
</dbReference>
<dbReference type="Gene3D" id="3.40.50.720">
    <property type="entry name" value="NAD(P)-binding Rossmann-like Domain"/>
    <property type="match status" value="2"/>
</dbReference>
<reference evidence="5 6" key="1">
    <citation type="journal article" date="2019" name="Microbiol. Resour. Announc.">
        <title>Complete Genome Sequence of Halomonas sulfidaeris Strain Esulfide1 Isolated from a Metal Sulfide Rock at a Depth of 2,200 Meters, Obtained Using Nanopore Sequencing.</title>
        <authorList>
            <person name="Saito M."/>
            <person name="Nishigata A."/>
            <person name="Galipon J."/>
            <person name="Arakawa K."/>
        </authorList>
    </citation>
    <scope>NUCLEOTIDE SEQUENCE [LARGE SCALE GENOMIC DNA]</scope>
    <source>
        <strain evidence="5 6">ATCC BAA-803</strain>
    </source>
</reference>
<dbReference type="Proteomes" id="UP000320231">
    <property type="component" value="Chromosome"/>
</dbReference>
<keyword evidence="2" id="KW-0560">Oxidoreductase</keyword>
<feature type="domain" description="D-isomer specific 2-hydroxyacid dehydrogenase NAD-binding" evidence="4">
    <location>
        <begin position="2"/>
        <end position="66"/>
    </location>
</feature>
<evidence type="ECO:0000313" key="5">
    <source>
        <dbReference type="EMBL" id="BBI64868.1"/>
    </source>
</evidence>
<evidence type="ECO:0000256" key="3">
    <source>
        <dbReference type="ARBA" id="ARBA00023027"/>
    </source>
</evidence>
<dbReference type="GO" id="GO:0051287">
    <property type="term" value="F:NAD binding"/>
    <property type="evidence" value="ECO:0007669"/>
    <property type="project" value="InterPro"/>
</dbReference>
<evidence type="ECO:0000259" key="4">
    <source>
        <dbReference type="Pfam" id="PF02826"/>
    </source>
</evidence>
<accession>A0A455UKJ3</accession>
<dbReference type="Pfam" id="PF02826">
    <property type="entry name" value="2-Hacid_dh_C"/>
    <property type="match status" value="1"/>
</dbReference>
<dbReference type="PANTHER" id="PTHR43761">
    <property type="entry name" value="D-ISOMER SPECIFIC 2-HYDROXYACID DEHYDROGENASE FAMILY PROTEIN (AFU_ORTHOLOGUE AFUA_1G13630)"/>
    <property type="match status" value="1"/>
</dbReference>
<comment type="similarity">
    <text evidence="1">Belongs to the D-isomer specific 2-hydroxyacid dehydrogenase family.</text>
</comment>
<dbReference type="AlphaFoldDB" id="A0A455UKJ3"/>
<dbReference type="GO" id="GO:0016616">
    <property type="term" value="F:oxidoreductase activity, acting on the CH-OH group of donors, NAD or NADP as acceptor"/>
    <property type="evidence" value="ECO:0007669"/>
    <property type="project" value="UniProtKB-ARBA"/>
</dbReference>
<dbReference type="PANTHER" id="PTHR43761:SF1">
    <property type="entry name" value="D-ISOMER SPECIFIC 2-HYDROXYACID DEHYDROGENASE CATALYTIC DOMAIN-CONTAINING PROTEIN-RELATED"/>
    <property type="match status" value="1"/>
</dbReference>
<dbReference type="InterPro" id="IPR006140">
    <property type="entry name" value="D-isomer_DH_NAD-bd"/>
</dbReference>
<dbReference type="KEGG" id="hsr:HSBAA_61740"/>
<dbReference type="InterPro" id="IPR029753">
    <property type="entry name" value="D-isomer_DH_CS"/>
</dbReference>
<evidence type="ECO:0000313" key="6">
    <source>
        <dbReference type="Proteomes" id="UP000320231"/>
    </source>
</evidence>